<dbReference type="eggNOG" id="ENOG502ZZRI">
    <property type="taxonomic scope" value="Bacteria"/>
</dbReference>
<dbReference type="Proteomes" id="UP000025047">
    <property type="component" value="Plasmid pLokhon02"/>
</dbReference>
<evidence type="ECO:0008006" key="3">
    <source>
        <dbReference type="Google" id="ProtNLM"/>
    </source>
</evidence>
<proteinExistence type="predicted"/>
<keyword evidence="1" id="KW-0614">Plasmid</keyword>
<sequence length="255" mass="26607">MLIDAHVHIHPGFDRAVFLQSAADNLARAGAARGHPPAPGGLILTEIPGADVFDAFAAGRGLPRGWRAQAPSQDPEALWLQGPEGRELLLVSGRQFVSAEGLEILAVGGRPEGLGGQPAAEILARLGGMGLPAVLPWGAGKWIGERGRVLRALLDAAARPGVLLGDNAGRPFGWPKPGCFRGGPPVLPGTDPLPIAAAAQDAGRYGVVCDQPLPRARPAAALRDWLLRLTVQPPVFGRRCGPVAFAHRQVMLRAG</sequence>
<geneLocation type="plasmid" evidence="1 2">
    <name>pLokhon02</name>
</geneLocation>
<accession>A0A017H7K9</accession>
<gene>
    <name evidence="1" type="ORF">Lokhon_00120</name>
</gene>
<name>A0A017H7K9_9RHOB</name>
<dbReference type="EMBL" id="APGJ01000010">
    <property type="protein sequence ID" value="EYD70366.1"/>
    <property type="molecule type" value="Genomic_DNA"/>
</dbReference>
<keyword evidence="2" id="KW-1185">Reference proteome</keyword>
<reference evidence="1 2" key="1">
    <citation type="submission" date="2013-03" db="EMBL/GenBank/DDBJ databases">
        <authorList>
            <person name="Fiebig A."/>
            <person name="Goeker M."/>
            <person name="Klenk H.-P.P."/>
        </authorList>
    </citation>
    <scope>NUCLEOTIDE SEQUENCE [LARGE SCALE GENOMIC DNA]</scope>
    <source>
        <strain evidence="1 2">DSM 17492</strain>
        <plasmid evidence="1 2">pLokhon02</plasmid>
    </source>
</reference>
<evidence type="ECO:0000313" key="1">
    <source>
        <dbReference type="EMBL" id="EYD70366.1"/>
    </source>
</evidence>
<dbReference type="HOGENOM" id="CLU_1089042_0_0_5"/>
<organism evidence="1 2">
    <name type="scientific">Limimaricola hongkongensis DSM 17492</name>
    <dbReference type="NCBI Taxonomy" id="1122180"/>
    <lineage>
        <taxon>Bacteria</taxon>
        <taxon>Pseudomonadati</taxon>
        <taxon>Pseudomonadota</taxon>
        <taxon>Alphaproteobacteria</taxon>
        <taxon>Rhodobacterales</taxon>
        <taxon>Paracoccaceae</taxon>
        <taxon>Limimaricola</taxon>
    </lineage>
</organism>
<comment type="caution">
    <text evidence="1">The sequence shown here is derived from an EMBL/GenBank/DDBJ whole genome shotgun (WGS) entry which is preliminary data.</text>
</comment>
<dbReference type="AlphaFoldDB" id="A0A017H7K9"/>
<dbReference type="PATRIC" id="fig|1122180.6.peg.124"/>
<evidence type="ECO:0000313" key="2">
    <source>
        <dbReference type="Proteomes" id="UP000025047"/>
    </source>
</evidence>
<dbReference type="RefSeq" id="WP_017929761.1">
    <property type="nucleotide sequence ID" value="NZ_CM002676.1"/>
</dbReference>
<protein>
    <recommendedName>
        <fullName evidence="3">Amidohydrolase-related domain-containing protein</fullName>
    </recommendedName>
</protein>